<evidence type="ECO:0000313" key="4">
    <source>
        <dbReference type="Proteomes" id="UP000594638"/>
    </source>
</evidence>
<keyword evidence="2" id="KW-0812">Transmembrane</keyword>
<dbReference type="Gramene" id="OE9A019716T1">
    <property type="protein sequence ID" value="OE9A019716C1"/>
    <property type="gene ID" value="OE9A019716"/>
</dbReference>
<keyword evidence="2" id="KW-1133">Transmembrane helix</keyword>
<keyword evidence="4" id="KW-1185">Reference proteome</keyword>
<dbReference type="OrthoDB" id="1930729at2759"/>
<evidence type="ECO:0000256" key="2">
    <source>
        <dbReference type="SAM" id="Phobius"/>
    </source>
</evidence>
<organism evidence="3 4">
    <name type="scientific">Olea europaea subsp. europaea</name>
    <dbReference type="NCBI Taxonomy" id="158383"/>
    <lineage>
        <taxon>Eukaryota</taxon>
        <taxon>Viridiplantae</taxon>
        <taxon>Streptophyta</taxon>
        <taxon>Embryophyta</taxon>
        <taxon>Tracheophyta</taxon>
        <taxon>Spermatophyta</taxon>
        <taxon>Magnoliopsida</taxon>
        <taxon>eudicotyledons</taxon>
        <taxon>Gunneridae</taxon>
        <taxon>Pentapetalae</taxon>
        <taxon>asterids</taxon>
        <taxon>lamiids</taxon>
        <taxon>Lamiales</taxon>
        <taxon>Oleaceae</taxon>
        <taxon>Oleeae</taxon>
        <taxon>Olea</taxon>
    </lineage>
</organism>
<reference evidence="3 4" key="1">
    <citation type="submission" date="2019-12" db="EMBL/GenBank/DDBJ databases">
        <authorList>
            <person name="Alioto T."/>
            <person name="Alioto T."/>
            <person name="Gomez Garrido J."/>
        </authorList>
    </citation>
    <scope>NUCLEOTIDE SEQUENCE [LARGE SCALE GENOMIC DNA]</scope>
</reference>
<sequence>MQARTALSLCFLFVSIRTIFYILWMDTYVTNFFFLSGQIWEYEAVLELGERFDQRVGERSPRLLCWTSTKQTQQPARARHTTSHGGRA</sequence>
<evidence type="ECO:0000256" key="1">
    <source>
        <dbReference type="SAM" id="MobiDB-lite"/>
    </source>
</evidence>
<feature type="transmembrane region" description="Helical" evidence="2">
    <location>
        <begin position="6"/>
        <end position="24"/>
    </location>
</feature>
<evidence type="ECO:0000313" key="3">
    <source>
        <dbReference type="EMBL" id="CAA2991683.1"/>
    </source>
</evidence>
<dbReference type="Proteomes" id="UP000594638">
    <property type="component" value="Unassembled WGS sequence"/>
</dbReference>
<keyword evidence="2" id="KW-0472">Membrane</keyword>
<feature type="compositionally biased region" description="Basic residues" evidence="1">
    <location>
        <begin position="77"/>
        <end position="88"/>
    </location>
</feature>
<name>A0A8S0SG32_OLEEU</name>
<accession>A0A8S0SG32</accession>
<gene>
    <name evidence="3" type="ORF">OLEA9_A019716</name>
</gene>
<comment type="caution">
    <text evidence="3">The sequence shown here is derived from an EMBL/GenBank/DDBJ whole genome shotgun (WGS) entry which is preliminary data.</text>
</comment>
<dbReference type="EMBL" id="CACTIH010005427">
    <property type="protein sequence ID" value="CAA2991683.1"/>
    <property type="molecule type" value="Genomic_DNA"/>
</dbReference>
<protein>
    <submittedName>
        <fullName evidence="3">Uncharacterized protein</fullName>
    </submittedName>
</protein>
<feature type="region of interest" description="Disordered" evidence="1">
    <location>
        <begin position="69"/>
        <end position="88"/>
    </location>
</feature>
<dbReference type="AlphaFoldDB" id="A0A8S0SG32"/>
<proteinExistence type="predicted"/>